<evidence type="ECO:0000256" key="15">
    <source>
        <dbReference type="SAM" id="Coils"/>
    </source>
</evidence>
<keyword evidence="6 16" id="KW-1133">Transmembrane helix</keyword>
<dbReference type="SUPFAM" id="SSF109998">
    <property type="entry name" value="Triger factor/SurA peptide-binding domain-like"/>
    <property type="match status" value="1"/>
</dbReference>
<evidence type="ECO:0000256" key="4">
    <source>
        <dbReference type="ARBA" id="ARBA00022519"/>
    </source>
</evidence>
<dbReference type="Gene3D" id="3.10.50.40">
    <property type="match status" value="1"/>
</dbReference>
<keyword evidence="19" id="KW-1185">Reference proteome</keyword>
<organism evidence="18 19">
    <name type="scientific">Candidatus Rhodoblastus alkanivorans</name>
    <dbReference type="NCBI Taxonomy" id="2954117"/>
    <lineage>
        <taxon>Bacteria</taxon>
        <taxon>Pseudomonadati</taxon>
        <taxon>Pseudomonadota</taxon>
        <taxon>Alphaproteobacteria</taxon>
        <taxon>Hyphomicrobiales</taxon>
        <taxon>Rhodoblastaceae</taxon>
        <taxon>Rhodoblastus</taxon>
    </lineage>
</organism>
<evidence type="ECO:0000256" key="12">
    <source>
        <dbReference type="ARBA" id="ARBA00040743"/>
    </source>
</evidence>
<evidence type="ECO:0000256" key="5">
    <source>
        <dbReference type="ARBA" id="ARBA00022692"/>
    </source>
</evidence>
<dbReference type="RefSeq" id="WP_243068160.1">
    <property type="nucleotide sequence ID" value="NZ_JAIVFK010000035.1"/>
</dbReference>
<keyword evidence="15" id="KW-0175">Coiled coil</keyword>
<keyword evidence="8" id="KW-0143">Chaperone</keyword>
<evidence type="ECO:0000256" key="2">
    <source>
        <dbReference type="ARBA" id="ARBA00018370"/>
    </source>
</evidence>
<sequence length="635" mass="67779">MLDGLRIMSKNIFGRVILSVFAALIVVGFGLWGIRDMFTNFRANQLATIGEQEITVQQYRSSYQTELQRLQQQARRAITSREARQFGLDRQVLAQLLTGAALDQDAQRLSLALSDVEIAKIIRALKIFAGPDGFDQARMDQILRDNGYTETSFIREQRQLALRKQIGAAVTGNLKAPEVLLSAVNTFANETRKADYFILPPPDLSKGPPPSEDSVKSYYDLHKDAYRSPEYRTVNVLIVSPSEVVKTIAVSDDAARKVYEQDAARLYATPEKRAIRLLTFLDQAAANKARARIDAGQSFDAVAADKKAGGVLADIGVTTKASMFDPAIAQAAFALKQPGVTEPIAGKFGYVLARISRIEPGSTKPFDEVKDQIKAELAKAQAERAIQKLHDKIEDLRSAGKNLTEAAKAVGLKTQIDVTDASGAGTGEAGQPGAPIPALASAPELLKAIFASDVGVDNDAVSRKDGGYDWFEINSIAPSRQLPLNEVRAAVVKAMENSEAQKQVAAKANDLARKIEAGDSLEKIATANGVATIHAGPFKRSSAPGLSAAAVQQIFGTPVGGAGAALAGGGGRIVFKVTDAATPPIDLKNPTLAGLAPQLDSSLADDLFSQYISGLQSQLGMRVNQTALAAIVGQE</sequence>
<gene>
    <name evidence="18" type="ORF">K2U94_16055</name>
</gene>
<dbReference type="PANTHER" id="PTHR47529:SF1">
    <property type="entry name" value="PERIPLASMIC CHAPERONE PPID"/>
    <property type="match status" value="1"/>
</dbReference>
<feature type="coiled-coil region" evidence="15">
    <location>
        <begin position="379"/>
        <end position="406"/>
    </location>
</feature>
<evidence type="ECO:0000256" key="3">
    <source>
        <dbReference type="ARBA" id="ARBA00022475"/>
    </source>
</evidence>
<evidence type="ECO:0000256" key="13">
    <source>
        <dbReference type="ARBA" id="ARBA00042775"/>
    </source>
</evidence>
<dbReference type="EMBL" id="JAIVFP010000001">
    <property type="protein sequence ID" value="MCI4684257.1"/>
    <property type="molecule type" value="Genomic_DNA"/>
</dbReference>
<dbReference type="PROSITE" id="PS50198">
    <property type="entry name" value="PPIC_PPIASE_2"/>
    <property type="match status" value="1"/>
</dbReference>
<evidence type="ECO:0000256" key="7">
    <source>
        <dbReference type="ARBA" id="ARBA00023136"/>
    </source>
</evidence>
<comment type="caution">
    <text evidence="18">The sequence shown here is derived from an EMBL/GenBank/DDBJ whole genome shotgun (WGS) entry which is preliminary data.</text>
</comment>
<evidence type="ECO:0000313" key="18">
    <source>
        <dbReference type="EMBL" id="MCI4684257.1"/>
    </source>
</evidence>
<dbReference type="InterPro" id="IPR000297">
    <property type="entry name" value="PPIase_PpiC"/>
</dbReference>
<keyword evidence="14 18" id="KW-0413">Isomerase</keyword>
<accession>A0ABS9ZAN0</accession>
<comment type="similarity">
    <text evidence="11">Belongs to the PpiD chaperone family.</text>
</comment>
<dbReference type="GO" id="GO:0016853">
    <property type="term" value="F:isomerase activity"/>
    <property type="evidence" value="ECO:0007669"/>
    <property type="project" value="UniProtKB-KW"/>
</dbReference>
<evidence type="ECO:0000256" key="9">
    <source>
        <dbReference type="ARBA" id="ARBA00030642"/>
    </source>
</evidence>
<keyword evidence="14" id="KW-0697">Rotamase</keyword>
<feature type="transmembrane region" description="Helical" evidence="16">
    <location>
        <begin position="12"/>
        <end position="34"/>
    </location>
</feature>
<keyword evidence="3" id="KW-1003">Cell membrane</keyword>
<dbReference type="InterPro" id="IPR027304">
    <property type="entry name" value="Trigger_fact/SurA_dom_sf"/>
</dbReference>
<keyword evidence="4" id="KW-0997">Cell inner membrane</keyword>
<dbReference type="Pfam" id="PF13145">
    <property type="entry name" value="Rotamase_2"/>
    <property type="match status" value="1"/>
</dbReference>
<proteinExistence type="inferred from homology"/>
<evidence type="ECO:0000256" key="8">
    <source>
        <dbReference type="ARBA" id="ARBA00023186"/>
    </source>
</evidence>
<reference evidence="18" key="1">
    <citation type="journal article" date="2022" name="ISME J.">
        <title>Identification of active gaseous-alkane degraders at natural gas seeps.</title>
        <authorList>
            <person name="Farhan Ul Haque M."/>
            <person name="Hernandez M."/>
            <person name="Crombie A.T."/>
            <person name="Murrell J.C."/>
        </authorList>
    </citation>
    <scope>NUCLEOTIDE SEQUENCE</scope>
    <source>
        <strain evidence="18">PC2</strain>
    </source>
</reference>
<keyword evidence="5 16" id="KW-0812">Transmembrane</keyword>
<dbReference type="Pfam" id="PF13624">
    <property type="entry name" value="SurA_N_3"/>
    <property type="match status" value="1"/>
</dbReference>
<evidence type="ECO:0000313" key="19">
    <source>
        <dbReference type="Proteomes" id="UP001139104"/>
    </source>
</evidence>
<evidence type="ECO:0000256" key="16">
    <source>
        <dbReference type="SAM" id="Phobius"/>
    </source>
</evidence>
<feature type="domain" description="PpiC" evidence="17">
    <location>
        <begin position="228"/>
        <end position="357"/>
    </location>
</feature>
<evidence type="ECO:0000256" key="10">
    <source>
        <dbReference type="ARBA" id="ARBA00031484"/>
    </source>
</evidence>
<dbReference type="InterPro" id="IPR046357">
    <property type="entry name" value="PPIase_dom_sf"/>
</dbReference>
<protein>
    <recommendedName>
        <fullName evidence="2">Parvulin-like PPIase</fullName>
    </recommendedName>
    <alternativeName>
        <fullName evidence="9">Peptidyl-prolyl cis-trans isomerase plp</fullName>
    </alternativeName>
    <alternativeName>
        <fullName evidence="12">Periplasmic chaperone PpiD</fullName>
    </alternativeName>
    <alternativeName>
        <fullName evidence="13">Periplasmic folding chaperone</fullName>
    </alternativeName>
    <alternativeName>
        <fullName evidence="10">Rotamase plp</fullName>
    </alternativeName>
</protein>
<evidence type="ECO:0000256" key="11">
    <source>
        <dbReference type="ARBA" id="ARBA00038408"/>
    </source>
</evidence>
<dbReference type="InterPro" id="IPR052029">
    <property type="entry name" value="PpiD_chaperone"/>
</dbReference>
<dbReference type="Proteomes" id="UP001139104">
    <property type="component" value="Unassembled WGS sequence"/>
</dbReference>
<keyword evidence="7 16" id="KW-0472">Membrane</keyword>
<dbReference type="SUPFAM" id="SSF54534">
    <property type="entry name" value="FKBP-like"/>
    <property type="match status" value="1"/>
</dbReference>
<evidence type="ECO:0000256" key="6">
    <source>
        <dbReference type="ARBA" id="ARBA00022989"/>
    </source>
</evidence>
<evidence type="ECO:0000256" key="14">
    <source>
        <dbReference type="PROSITE-ProRule" id="PRU00278"/>
    </source>
</evidence>
<evidence type="ECO:0000256" key="1">
    <source>
        <dbReference type="ARBA" id="ARBA00004382"/>
    </source>
</evidence>
<comment type="subcellular location">
    <subcellularLocation>
        <location evidence="1">Cell inner membrane</location>
        <topology evidence="1">Single-pass type II membrane protein</topology>
        <orientation evidence="1">Periplasmic side</orientation>
    </subcellularLocation>
</comment>
<dbReference type="Gene3D" id="1.10.4030.10">
    <property type="entry name" value="Porin chaperone SurA, peptide-binding domain"/>
    <property type="match status" value="1"/>
</dbReference>
<dbReference type="PANTHER" id="PTHR47529">
    <property type="entry name" value="PEPTIDYL-PROLYL CIS-TRANS ISOMERASE D"/>
    <property type="match status" value="1"/>
</dbReference>
<evidence type="ECO:0000259" key="17">
    <source>
        <dbReference type="PROSITE" id="PS50198"/>
    </source>
</evidence>
<name>A0ABS9ZAN0_9HYPH</name>